<dbReference type="AlphaFoldDB" id="A0A9P3H348"/>
<sequence length="329" mass="37738">MSAEVDASPERPPAPLSEDVPMQEYDDAVPIPTEAISMADVMKKELDKVTIERTELLLKFVQQKDALRKATKELDQDANMGPEERDKILSNHSAQIDATFSKIKTVTRDMDLAYHHWKEFCPREPVDMSWRGRSETPMSTPTPTTTTPSVETTGAYAIPFNNSNLYHIDIRRLKEKAVPVFKDSEKIDFSRVIPINFDDEPELKLNFQASTDAMEIVRAINKFMREFSEFYKIQLGSLFDIMASQYMMKAFRKAGIEVKLLDDMLKQMGKDLATQMDNVIETESPPCYDYSSINTWIPVEKCIQELFRVELLQAEAMNKLFLFGFSIIC</sequence>
<protein>
    <submittedName>
        <fullName evidence="2">Uncharacterized protein</fullName>
    </submittedName>
</protein>
<evidence type="ECO:0000313" key="3">
    <source>
        <dbReference type="Proteomes" id="UP000827284"/>
    </source>
</evidence>
<dbReference type="EMBL" id="BQFW01000002">
    <property type="protein sequence ID" value="GJJ69213.1"/>
    <property type="molecule type" value="Genomic_DNA"/>
</dbReference>
<feature type="region of interest" description="Disordered" evidence="1">
    <location>
        <begin position="1"/>
        <end position="23"/>
    </location>
</feature>
<gene>
    <name evidence="2" type="ORF">EMPS_01559</name>
</gene>
<organism evidence="2 3">
    <name type="scientific">Entomortierella parvispora</name>
    <dbReference type="NCBI Taxonomy" id="205924"/>
    <lineage>
        <taxon>Eukaryota</taxon>
        <taxon>Fungi</taxon>
        <taxon>Fungi incertae sedis</taxon>
        <taxon>Mucoromycota</taxon>
        <taxon>Mortierellomycotina</taxon>
        <taxon>Mortierellomycetes</taxon>
        <taxon>Mortierellales</taxon>
        <taxon>Mortierellaceae</taxon>
        <taxon>Entomortierella</taxon>
    </lineage>
</organism>
<proteinExistence type="predicted"/>
<evidence type="ECO:0000256" key="1">
    <source>
        <dbReference type="SAM" id="MobiDB-lite"/>
    </source>
</evidence>
<keyword evidence="3" id="KW-1185">Reference proteome</keyword>
<accession>A0A9P3H348</accession>
<reference evidence="2" key="1">
    <citation type="submission" date="2021-11" db="EMBL/GenBank/DDBJ databases">
        <authorList>
            <person name="Herlambang A."/>
            <person name="Guo Y."/>
            <person name="Takashima Y."/>
            <person name="Nishizawa T."/>
        </authorList>
    </citation>
    <scope>NUCLEOTIDE SEQUENCE</scope>
    <source>
        <strain evidence="2">E1425</strain>
    </source>
</reference>
<name>A0A9P3H348_9FUNG</name>
<dbReference type="OrthoDB" id="2439206at2759"/>
<comment type="caution">
    <text evidence="2">The sequence shown here is derived from an EMBL/GenBank/DDBJ whole genome shotgun (WGS) entry which is preliminary data.</text>
</comment>
<evidence type="ECO:0000313" key="2">
    <source>
        <dbReference type="EMBL" id="GJJ69213.1"/>
    </source>
</evidence>
<reference evidence="2" key="2">
    <citation type="journal article" date="2022" name="Microbiol. Resour. Announc.">
        <title>Whole-Genome Sequence of Entomortierella parvispora E1425, a Mucoromycotan Fungus Associated with Burkholderiaceae-Related Endosymbiotic Bacteria.</title>
        <authorList>
            <person name="Herlambang A."/>
            <person name="Guo Y."/>
            <person name="Takashima Y."/>
            <person name="Narisawa K."/>
            <person name="Ohta H."/>
            <person name="Nishizawa T."/>
        </authorList>
    </citation>
    <scope>NUCLEOTIDE SEQUENCE</scope>
    <source>
        <strain evidence="2">E1425</strain>
    </source>
</reference>
<dbReference type="Proteomes" id="UP000827284">
    <property type="component" value="Unassembled WGS sequence"/>
</dbReference>